<name>A0ACB1ASW2_MELEN</name>
<proteinExistence type="predicted"/>
<organism evidence="1 2">
    <name type="scientific">Meloidogyne enterolobii</name>
    <name type="common">Root-knot nematode worm</name>
    <name type="synonym">Meloidogyne mayaguensis</name>
    <dbReference type="NCBI Taxonomy" id="390850"/>
    <lineage>
        <taxon>Eukaryota</taxon>
        <taxon>Metazoa</taxon>
        <taxon>Ecdysozoa</taxon>
        <taxon>Nematoda</taxon>
        <taxon>Chromadorea</taxon>
        <taxon>Rhabditida</taxon>
        <taxon>Tylenchina</taxon>
        <taxon>Tylenchomorpha</taxon>
        <taxon>Tylenchoidea</taxon>
        <taxon>Meloidogynidae</taxon>
        <taxon>Meloidogyninae</taxon>
        <taxon>Meloidogyne</taxon>
    </lineage>
</organism>
<protein>
    <submittedName>
        <fullName evidence="1">Uncharacterized protein</fullName>
    </submittedName>
</protein>
<dbReference type="Proteomes" id="UP001497535">
    <property type="component" value="Unassembled WGS sequence"/>
</dbReference>
<keyword evidence="2" id="KW-1185">Reference proteome</keyword>
<accession>A0ACB1ASW2</accession>
<gene>
    <name evidence="1" type="ORF">MENTE1834_LOCUS41292</name>
</gene>
<reference evidence="1" key="1">
    <citation type="submission" date="2023-11" db="EMBL/GenBank/DDBJ databases">
        <authorList>
            <person name="Poullet M."/>
        </authorList>
    </citation>
    <scope>NUCLEOTIDE SEQUENCE</scope>
    <source>
        <strain evidence="1">E1834</strain>
    </source>
</reference>
<sequence>MTAKSFFFVKQEKLVFPVEIKCAFLKKRNWLKAAGVWGCNRRKKREWQKIKKSRFWPNAICASFYFFCVCFSKILLSFQPLLEEDYYER</sequence>
<comment type="caution">
    <text evidence="1">The sequence shown here is derived from an EMBL/GenBank/DDBJ whole genome shotgun (WGS) entry which is preliminary data.</text>
</comment>
<evidence type="ECO:0000313" key="2">
    <source>
        <dbReference type="Proteomes" id="UP001497535"/>
    </source>
</evidence>
<evidence type="ECO:0000313" key="1">
    <source>
        <dbReference type="EMBL" id="CAK5097016.1"/>
    </source>
</evidence>
<dbReference type="EMBL" id="CAVMJV010000101">
    <property type="protein sequence ID" value="CAK5097016.1"/>
    <property type="molecule type" value="Genomic_DNA"/>
</dbReference>